<protein>
    <submittedName>
        <fullName evidence="2">Poly(3-hydroxyalkanoate) depolymerase</fullName>
    </submittedName>
</protein>
<dbReference type="InterPro" id="IPR050266">
    <property type="entry name" value="AB_hydrolase_sf"/>
</dbReference>
<dbReference type="SUPFAM" id="SSF53474">
    <property type="entry name" value="alpha/beta-Hydrolases"/>
    <property type="match status" value="1"/>
</dbReference>
<evidence type="ECO:0000259" key="1">
    <source>
        <dbReference type="Pfam" id="PF00561"/>
    </source>
</evidence>
<dbReference type="GO" id="GO:0047372">
    <property type="term" value="F:monoacylglycerol lipase activity"/>
    <property type="evidence" value="ECO:0007669"/>
    <property type="project" value="TreeGrafter"/>
</dbReference>
<dbReference type="Pfam" id="PF00561">
    <property type="entry name" value="Abhydrolase_1"/>
    <property type="match status" value="1"/>
</dbReference>
<dbReference type="InterPro" id="IPR000073">
    <property type="entry name" value="AB_hydrolase_1"/>
</dbReference>
<dbReference type="GO" id="GO:0016020">
    <property type="term" value="C:membrane"/>
    <property type="evidence" value="ECO:0007669"/>
    <property type="project" value="TreeGrafter"/>
</dbReference>
<gene>
    <name evidence="2" type="ORF">SAMN04488498_101137</name>
</gene>
<evidence type="ECO:0000313" key="3">
    <source>
        <dbReference type="Proteomes" id="UP000323300"/>
    </source>
</evidence>
<dbReference type="RefSeq" id="WP_244621550.1">
    <property type="nucleotide sequence ID" value="NZ_BSPE01000002.1"/>
</dbReference>
<proteinExistence type="predicted"/>
<keyword evidence="3" id="KW-1185">Reference proteome</keyword>
<dbReference type="GO" id="GO:0046464">
    <property type="term" value="P:acylglycerol catabolic process"/>
    <property type="evidence" value="ECO:0007669"/>
    <property type="project" value="TreeGrafter"/>
</dbReference>
<dbReference type="PANTHER" id="PTHR43798:SF5">
    <property type="entry name" value="MONOACYLGLYCEROL LIPASE ABHD6"/>
    <property type="match status" value="1"/>
</dbReference>
<organism evidence="2 3">
    <name type="scientific">Neomesorhizobium albiziae</name>
    <dbReference type="NCBI Taxonomy" id="335020"/>
    <lineage>
        <taxon>Bacteria</taxon>
        <taxon>Pseudomonadati</taxon>
        <taxon>Pseudomonadota</taxon>
        <taxon>Alphaproteobacteria</taxon>
        <taxon>Hyphomicrobiales</taxon>
        <taxon>Phyllobacteriaceae</taxon>
        <taxon>Neomesorhizobium</taxon>
    </lineage>
</organism>
<dbReference type="InterPro" id="IPR029058">
    <property type="entry name" value="AB_hydrolase_fold"/>
</dbReference>
<accession>A0A1I3V1D4</accession>
<dbReference type="PANTHER" id="PTHR43798">
    <property type="entry name" value="MONOACYLGLYCEROL LIPASE"/>
    <property type="match status" value="1"/>
</dbReference>
<dbReference type="AlphaFoldDB" id="A0A1I3V1D4"/>
<sequence>MAATTKKQKNPANGSMDIKVYDVDGQLLRVGVKHGSPEHPPLMMFNGIGANLELAEPFMAELNDTGGIIFDVPGVGGSPAPAFPYRPSTLARLAKRLAEMLGHDRIDVSGVSWGGGLAQQFAYQYPGFCRKLVLAATAPGITMVPGAPNVLAKMASPRRYTDPGYMRSIAAEIYGGEFRKDPTLINRHAAAMKGATQVGYMLQLFAMTGWTSLPWLWLLRQPTLIMAGTDDPLVPVINARLLNKMIPNSRLELIDDGHMFLVTKPKLCAEMIEGFLREGE</sequence>
<name>A0A1I3V1D4_9HYPH</name>
<feature type="domain" description="AB hydrolase-1" evidence="1">
    <location>
        <begin position="40"/>
        <end position="265"/>
    </location>
</feature>
<dbReference type="InterPro" id="IPR011942">
    <property type="entry name" value="PHA_depoly_arom"/>
</dbReference>
<evidence type="ECO:0000313" key="2">
    <source>
        <dbReference type="EMBL" id="SFJ88950.1"/>
    </source>
</evidence>
<dbReference type="NCBIfam" id="TIGR02240">
    <property type="entry name" value="PHA_depoly_arom"/>
    <property type="match status" value="1"/>
</dbReference>
<dbReference type="EMBL" id="FOSL01000001">
    <property type="protein sequence ID" value="SFJ88950.1"/>
    <property type="molecule type" value="Genomic_DNA"/>
</dbReference>
<reference evidence="2 3" key="1">
    <citation type="submission" date="2016-10" db="EMBL/GenBank/DDBJ databases">
        <authorList>
            <person name="Varghese N."/>
            <person name="Submissions S."/>
        </authorList>
    </citation>
    <scope>NUCLEOTIDE SEQUENCE [LARGE SCALE GENOMIC DNA]</scope>
    <source>
        <strain evidence="2 3">DSM 21822</strain>
    </source>
</reference>
<dbReference type="PRINTS" id="PR00111">
    <property type="entry name" value="ABHYDROLASE"/>
</dbReference>
<dbReference type="Proteomes" id="UP000323300">
    <property type="component" value="Unassembled WGS sequence"/>
</dbReference>
<dbReference type="Gene3D" id="3.40.50.1820">
    <property type="entry name" value="alpha/beta hydrolase"/>
    <property type="match status" value="1"/>
</dbReference>